<dbReference type="EMBL" id="SGUG01000021">
    <property type="protein sequence ID" value="MDG0863700.1"/>
    <property type="molecule type" value="Genomic_DNA"/>
</dbReference>
<comment type="caution">
    <text evidence="2">The sequence shown here is derived from an EMBL/GenBank/DDBJ whole genome shotgun (WGS) entry which is preliminary data.</text>
</comment>
<feature type="transmembrane region" description="Helical" evidence="1">
    <location>
        <begin position="35"/>
        <end position="54"/>
    </location>
</feature>
<dbReference type="Proteomes" id="UP001152766">
    <property type="component" value="Unassembled WGS sequence"/>
</dbReference>
<evidence type="ECO:0000313" key="2">
    <source>
        <dbReference type="EMBL" id="MDG0863700.1"/>
    </source>
</evidence>
<reference evidence="2" key="1">
    <citation type="submission" date="2019-02" db="EMBL/GenBank/DDBJ databases">
        <title>Draft genome of the type strain Pelomonas aquatica CCUG 52575T.</title>
        <authorList>
            <person name="Gomila M."/>
            <person name="Lalucat J."/>
        </authorList>
    </citation>
    <scope>NUCLEOTIDE SEQUENCE</scope>
    <source>
        <strain evidence="2">CCUG 52575</strain>
    </source>
</reference>
<organism evidence="2 3">
    <name type="scientific">Pelomonas aquatica</name>
    <dbReference type="NCBI Taxonomy" id="431058"/>
    <lineage>
        <taxon>Bacteria</taxon>
        <taxon>Pseudomonadati</taxon>
        <taxon>Pseudomonadota</taxon>
        <taxon>Betaproteobacteria</taxon>
        <taxon>Burkholderiales</taxon>
        <taxon>Sphaerotilaceae</taxon>
        <taxon>Roseateles</taxon>
    </lineage>
</organism>
<name>A0A9X4R5G9_9BURK</name>
<proteinExistence type="predicted"/>
<protein>
    <submittedName>
        <fullName evidence="2">Glycine zipper 2TM domain-containing protein</fullName>
    </submittedName>
</protein>
<dbReference type="AlphaFoldDB" id="A0A9X4R5G9"/>
<keyword evidence="3" id="KW-1185">Reference proteome</keyword>
<evidence type="ECO:0000256" key="1">
    <source>
        <dbReference type="SAM" id="Phobius"/>
    </source>
</evidence>
<keyword evidence="1" id="KW-0472">Membrane</keyword>
<gene>
    <name evidence="2" type="ORF">EXJ73_14635</name>
</gene>
<evidence type="ECO:0000313" key="3">
    <source>
        <dbReference type="Proteomes" id="UP001152766"/>
    </source>
</evidence>
<dbReference type="GO" id="GO:0019867">
    <property type="term" value="C:outer membrane"/>
    <property type="evidence" value="ECO:0007669"/>
    <property type="project" value="InterPro"/>
</dbReference>
<sequence length="205" mass="20878">MSTGGMRRNVTAATVPLPDGGLPPMKLRQRPMLRSAALVALGCALLTGCVVAPVHRPPPPAYSPPPVAYTEPAPAYPAYPAQGGYYANVRYGTVAAIEPLGGQARSSGAGAIAGGLIGGVIGHEIGRDMGGPRGGGGKVGAVIGALGGAVIGDQVERDGNRGPSGYRVWVRLDGGGDQNLQLANPGDLRVGERVRFVDGQLQRLR</sequence>
<keyword evidence="1" id="KW-1133">Transmembrane helix</keyword>
<keyword evidence="1" id="KW-0812">Transmembrane</keyword>
<accession>A0A9X4R5G9</accession>